<protein>
    <submittedName>
        <fullName evidence="1">Uncharacterized protein</fullName>
    </submittedName>
</protein>
<dbReference type="EMBL" id="UINC01061580">
    <property type="protein sequence ID" value="SVB87303.1"/>
    <property type="molecule type" value="Genomic_DNA"/>
</dbReference>
<proteinExistence type="predicted"/>
<sequence length="412" mass="46851">MAGDNENPMNISASRGYLREMAIKKWKIEDTDELAEKLVEMLIEKYPVITLGNANLLHYSEEDRERAAELPEEQRKKNRGPGDIVPKLYAVVDVYDWSIFGGFEEPKLMSKEQALEFAKEKYSSANETFLEHVTLEWNSTHLTMRKSQPPTIYPLDGTVEIPESDKEKIRDTLLKKTKAILKEDDPVKSGDIARSVYSTFADLNSEVNRIRKTRIDAKRKWIDDHYVVRAGEEITKKRPSDAPFHPATVDLQTTVDYELVSALLRMFAKAAIATVLCKSQLWMSEESGELSERASLTEDDRIGVGEGEELRPIIENMVKLNFSVQPIFNKYGLTLGTLELKTLTTYITQNGWNSLPAKINVEQLREKKILGRKLPVISPETDVETVAVYLSTEMNTDGVLFEWKEEADSGIL</sequence>
<dbReference type="AlphaFoldDB" id="A0A382HKW8"/>
<accession>A0A382HKW8</accession>
<organism evidence="1">
    <name type="scientific">marine metagenome</name>
    <dbReference type="NCBI Taxonomy" id="408172"/>
    <lineage>
        <taxon>unclassified sequences</taxon>
        <taxon>metagenomes</taxon>
        <taxon>ecological metagenomes</taxon>
    </lineage>
</organism>
<name>A0A382HKW8_9ZZZZ</name>
<feature type="non-terminal residue" evidence="1">
    <location>
        <position position="412"/>
    </location>
</feature>
<reference evidence="1" key="1">
    <citation type="submission" date="2018-05" db="EMBL/GenBank/DDBJ databases">
        <authorList>
            <person name="Lanie J.A."/>
            <person name="Ng W.-L."/>
            <person name="Kazmierczak K.M."/>
            <person name="Andrzejewski T.M."/>
            <person name="Davidsen T.M."/>
            <person name="Wayne K.J."/>
            <person name="Tettelin H."/>
            <person name="Glass J.I."/>
            <person name="Rusch D."/>
            <person name="Podicherti R."/>
            <person name="Tsui H.-C.T."/>
            <person name="Winkler M.E."/>
        </authorList>
    </citation>
    <scope>NUCLEOTIDE SEQUENCE</scope>
</reference>
<gene>
    <name evidence="1" type="ORF">METZ01_LOCUS240157</name>
</gene>
<evidence type="ECO:0000313" key="1">
    <source>
        <dbReference type="EMBL" id="SVB87303.1"/>
    </source>
</evidence>